<dbReference type="SUPFAM" id="SSF49265">
    <property type="entry name" value="Fibronectin type III"/>
    <property type="match status" value="1"/>
</dbReference>
<organism evidence="2 3">
    <name type="scientific">Anaerovorax odorimutans</name>
    <dbReference type="NCBI Taxonomy" id="109327"/>
    <lineage>
        <taxon>Bacteria</taxon>
        <taxon>Bacillati</taxon>
        <taxon>Bacillota</taxon>
        <taxon>Clostridia</taxon>
        <taxon>Peptostreptococcales</taxon>
        <taxon>Anaerovoracaceae</taxon>
        <taxon>Anaerovorax</taxon>
    </lineage>
</organism>
<evidence type="ECO:0008006" key="4">
    <source>
        <dbReference type="Google" id="ProtNLM"/>
    </source>
</evidence>
<dbReference type="InterPro" id="IPR035451">
    <property type="entry name" value="Ada-like_dom_sf"/>
</dbReference>
<evidence type="ECO:0000256" key="1">
    <source>
        <dbReference type="SAM" id="SignalP"/>
    </source>
</evidence>
<gene>
    <name evidence="2" type="ORF">NE619_04335</name>
</gene>
<protein>
    <recommendedName>
        <fullName evidence="4">Fibronectin type-III domain-containing protein</fullName>
    </recommendedName>
</protein>
<dbReference type="Proteomes" id="UP001524502">
    <property type="component" value="Unassembled WGS sequence"/>
</dbReference>
<reference evidence="2 3" key="1">
    <citation type="submission" date="2022-06" db="EMBL/GenBank/DDBJ databases">
        <title>Isolation of gut microbiota from human fecal samples.</title>
        <authorList>
            <person name="Pamer E.G."/>
            <person name="Barat B."/>
            <person name="Waligurski E."/>
            <person name="Medina S."/>
            <person name="Paddock L."/>
            <person name="Mostad J."/>
        </authorList>
    </citation>
    <scope>NUCLEOTIDE SEQUENCE [LARGE SCALE GENOMIC DNA]</scope>
    <source>
        <strain evidence="2 3">SL.3.17</strain>
    </source>
</reference>
<keyword evidence="1" id="KW-0732">Signal</keyword>
<dbReference type="EMBL" id="JANFXK010000003">
    <property type="protein sequence ID" value="MCQ4635945.1"/>
    <property type="molecule type" value="Genomic_DNA"/>
</dbReference>
<sequence length="205" mass="22258">MKSIKRKTIAAIITLTVVLTMGFAVPASAQTGGPTNAAWKNTSALSTVKTKAVPAASELAKPDLKAKATGATKVKLSWKKVSGASGYKIYKYNNEKKKYTVVKTIKKAGTKSWTNKNLKTGKKVKYKMRAYKKKGGKTVYSAYSKVRTATPKAKKQSSSGKTVYITKTGSKFHRGSCRYLSRSKIAISRSEAVAQGYDPCKVCRP</sequence>
<accession>A0ABT1RL78</accession>
<name>A0ABT1RL78_9FIRM</name>
<dbReference type="Gene3D" id="2.60.40.10">
    <property type="entry name" value="Immunoglobulins"/>
    <property type="match status" value="1"/>
</dbReference>
<comment type="caution">
    <text evidence="2">The sequence shown here is derived from an EMBL/GenBank/DDBJ whole genome shotgun (WGS) entry which is preliminary data.</text>
</comment>
<evidence type="ECO:0000313" key="3">
    <source>
        <dbReference type="Proteomes" id="UP001524502"/>
    </source>
</evidence>
<dbReference type="InterPro" id="IPR013783">
    <property type="entry name" value="Ig-like_fold"/>
</dbReference>
<proteinExistence type="predicted"/>
<dbReference type="Gene3D" id="3.40.10.10">
    <property type="entry name" value="DNA Methylphosphotriester Repair Domain"/>
    <property type="match status" value="1"/>
</dbReference>
<dbReference type="InterPro" id="IPR036116">
    <property type="entry name" value="FN3_sf"/>
</dbReference>
<evidence type="ECO:0000313" key="2">
    <source>
        <dbReference type="EMBL" id="MCQ4635945.1"/>
    </source>
</evidence>
<feature type="signal peptide" evidence="1">
    <location>
        <begin position="1"/>
        <end position="29"/>
    </location>
</feature>
<keyword evidence="3" id="KW-1185">Reference proteome</keyword>
<dbReference type="SUPFAM" id="SSF57884">
    <property type="entry name" value="Ada DNA repair protein, N-terminal domain (N-Ada 10)"/>
    <property type="match status" value="1"/>
</dbReference>
<dbReference type="RefSeq" id="WP_256131131.1">
    <property type="nucleotide sequence ID" value="NZ_JANFXK010000003.1"/>
</dbReference>
<feature type="chain" id="PRO_5045170102" description="Fibronectin type-III domain-containing protein" evidence="1">
    <location>
        <begin position="30"/>
        <end position="205"/>
    </location>
</feature>